<organism evidence="1">
    <name type="scientific">Arundo donax</name>
    <name type="common">Giant reed</name>
    <name type="synonym">Donax arundinaceus</name>
    <dbReference type="NCBI Taxonomy" id="35708"/>
    <lineage>
        <taxon>Eukaryota</taxon>
        <taxon>Viridiplantae</taxon>
        <taxon>Streptophyta</taxon>
        <taxon>Embryophyta</taxon>
        <taxon>Tracheophyta</taxon>
        <taxon>Spermatophyta</taxon>
        <taxon>Magnoliopsida</taxon>
        <taxon>Liliopsida</taxon>
        <taxon>Poales</taxon>
        <taxon>Poaceae</taxon>
        <taxon>PACMAD clade</taxon>
        <taxon>Arundinoideae</taxon>
        <taxon>Arundineae</taxon>
        <taxon>Arundo</taxon>
    </lineage>
</organism>
<sequence>MIWFENYATYQDSDSTENDNMS</sequence>
<dbReference type="AlphaFoldDB" id="A0A0A8ZED0"/>
<reference evidence="1" key="1">
    <citation type="submission" date="2014-09" db="EMBL/GenBank/DDBJ databases">
        <authorList>
            <person name="Magalhaes I.L.F."/>
            <person name="Oliveira U."/>
            <person name="Santos F.R."/>
            <person name="Vidigal T.H.D.A."/>
            <person name="Brescovit A.D."/>
            <person name="Santos A.J."/>
        </authorList>
    </citation>
    <scope>NUCLEOTIDE SEQUENCE</scope>
    <source>
        <tissue evidence="1">Shoot tissue taken approximately 20 cm above the soil surface</tissue>
    </source>
</reference>
<proteinExistence type="predicted"/>
<accession>A0A0A8ZED0</accession>
<evidence type="ECO:0000313" key="1">
    <source>
        <dbReference type="EMBL" id="JAD37769.1"/>
    </source>
</evidence>
<name>A0A0A8ZED0_ARUDO</name>
<protein>
    <submittedName>
        <fullName evidence="1">Uncharacterized protein</fullName>
    </submittedName>
</protein>
<dbReference type="EMBL" id="GBRH01260126">
    <property type="protein sequence ID" value="JAD37769.1"/>
    <property type="molecule type" value="Transcribed_RNA"/>
</dbReference>
<reference evidence="1" key="2">
    <citation type="journal article" date="2015" name="Data Brief">
        <title>Shoot transcriptome of the giant reed, Arundo donax.</title>
        <authorList>
            <person name="Barrero R.A."/>
            <person name="Guerrero F.D."/>
            <person name="Moolhuijzen P."/>
            <person name="Goolsby J.A."/>
            <person name="Tidwell J."/>
            <person name="Bellgard S.E."/>
            <person name="Bellgard M.I."/>
        </authorList>
    </citation>
    <scope>NUCLEOTIDE SEQUENCE</scope>
    <source>
        <tissue evidence="1">Shoot tissue taken approximately 20 cm above the soil surface</tissue>
    </source>
</reference>